<evidence type="ECO:0000256" key="4">
    <source>
        <dbReference type="ARBA" id="ARBA00022448"/>
    </source>
</evidence>
<keyword evidence="6" id="KW-0249">Electron transport</keyword>
<evidence type="ECO:0000259" key="12">
    <source>
        <dbReference type="Pfam" id="PF02775"/>
    </source>
</evidence>
<dbReference type="Proteomes" id="UP000316217">
    <property type="component" value="Unassembled WGS sequence"/>
</dbReference>
<dbReference type="Gene3D" id="3.40.50.970">
    <property type="match status" value="2"/>
</dbReference>
<dbReference type="InterPro" id="IPR029061">
    <property type="entry name" value="THDP-binding"/>
</dbReference>
<evidence type="ECO:0000256" key="6">
    <source>
        <dbReference type="ARBA" id="ARBA00022982"/>
    </source>
</evidence>
<evidence type="ECO:0000259" key="13">
    <source>
        <dbReference type="Pfam" id="PF17147"/>
    </source>
</evidence>
<dbReference type="EMBL" id="RCOS01000164">
    <property type="protein sequence ID" value="RSN72207.1"/>
    <property type="molecule type" value="Genomic_DNA"/>
</dbReference>
<dbReference type="InterPro" id="IPR033412">
    <property type="entry name" value="PFOR_II"/>
</dbReference>
<dbReference type="GO" id="GO:0006979">
    <property type="term" value="P:response to oxidative stress"/>
    <property type="evidence" value="ECO:0007669"/>
    <property type="project" value="TreeGrafter"/>
</dbReference>
<comment type="caution">
    <text evidence="14">The sequence shown here is derived from an EMBL/GenBank/DDBJ whole genome shotgun (WGS) entry which is preliminary data.</text>
</comment>
<protein>
    <recommendedName>
        <fullName evidence="3">2-oxoacid oxidoreductase (ferredoxin)</fullName>
        <ecNumber evidence="3">1.2.7.11</ecNumber>
    </recommendedName>
</protein>
<dbReference type="GO" id="GO:0019164">
    <property type="term" value="F:pyruvate synthase activity"/>
    <property type="evidence" value="ECO:0007669"/>
    <property type="project" value="UniProtKB-ARBA"/>
</dbReference>
<dbReference type="GO" id="GO:0030976">
    <property type="term" value="F:thiamine pyrophosphate binding"/>
    <property type="evidence" value="ECO:0007669"/>
    <property type="project" value="InterPro"/>
</dbReference>
<keyword evidence="4" id="KW-0813">Transport</keyword>
<dbReference type="Pfam" id="PF17147">
    <property type="entry name" value="PFOR_II"/>
    <property type="match status" value="1"/>
</dbReference>
<dbReference type="FunFam" id="3.40.50.970:FF:000012">
    <property type="entry name" value="Pyruvate:ferredoxin (Flavodoxin) oxidoreductase"/>
    <property type="match status" value="1"/>
</dbReference>
<dbReference type="OrthoDB" id="372068at2157"/>
<dbReference type="FunFam" id="3.40.50.920:FF:000010">
    <property type="entry name" value="Pyruvate ferredoxin oxidoreductase, alpha subunit"/>
    <property type="match status" value="1"/>
</dbReference>
<accession>A0A3R9PEG0</accession>
<feature type="domain" description="Thiamine pyrophosphate enzyme TPP-binding" evidence="12">
    <location>
        <begin position="464"/>
        <end position="602"/>
    </location>
</feature>
<evidence type="ECO:0000313" key="14">
    <source>
        <dbReference type="EMBL" id="RSN72207.1"/>
    </source>
</evidence>
<dbReference type="EMBL" id="RXII01000009">
    <property type="protein sequence ID" value="RZN63576.1"/>
    <property type="molecule type" value="Genomic_DNA"/>
</dbReference>
<evidence type="ECO:0000256" key="8">
    <source>
        <dbReference type="ARBA" id="ARBA00023004"/>
    </source>
</evidence>
<dbReference type="SUPFAM" id="SSF52922">
    <property type="entry name" value="TK C-terminal domain-like"/>
    <property type="match status" value="1"/>
</dbReference>
<dbReference type="Pfam" id="PF01855">
    <property type="entry name" value="POR_N"/>
    <property type="match status" value="1"/>
</dbReference>
<comment type="catalytic activity">
    <reaction evidence="10">
        <text>a 2-oxocarboxylate + 2 oxidized [2Fe-2S]-[ferredoxin] + CoA = an acyl-CoA + 2 reduced [2Fe-2S]-[ferredoxin] + CO2 + H(+)</text>
        <dbReference type="Rhea" id="RHEA:42316"/>
        <dbReference type="Rhea" id="RHEA-COMP:10000"/>
        <dbReference type="Rhea" id="RHEA-COMP:10001"/>
        <dbReference type="ChEBI" id="CHEBI:15378"/>
        <dbReference type="ChEBI" id="CHEBI:16526"/>
        <dbReference type="ChEBI" id="CHEBI:33737"/>
        <dbReference type="ChEBI" id="CHEBI:33738"/>
        <dbReference type="ChEBI" id="CHEBI:35179"/>
        <dbReference type="ChEBI" id="CHEBI:57287"/>
        <dbReference type="ChEBI" id="CHEBI:58342"/>
        <dbReference type="EC" id="1.2.7.11"/>
    </reaction>
</comment>
<sequence length="694" mass="77066">MGKVELISGNRAAAIGAKLSRVQVISAYPITPQTPIVEYLAEFIAKGELDAEYIHAEGEHSAIAAAVAASIGGARAFTATCSQGFAYGFECIAQAPGYRVPLVMAIANRTTGWYWSLQPDYSDIMPGRDLGFLITFCESVQEILDSIIQMYKITEHEKVQLPGMVSFEGFYLSHGTEAADIPDQAEVDDFLPPRKILPHVVDPELQPTEPFYLIEPWQHTIYRHIFERTLDRAKGIVEEVTKEYAEKFGRDVYGLVEEYKTDGADVALVSMGCLTTAARRAVDAMRSEGKRVGLIKVRFYRPFPSEKIREIVEREGIKALGVVDRAISHGAGMGPLGQDVASALYSLKSRPNLIDFVCGMGGDDVNVDDFRRALNRLLEIADKEGVKELEFIEHPMKPERMLKTFENKLIAPGYNSCPGCGAILAFRHAAEILGKDTVFWYPPHCLGVANPQTAAPILLANFAAGAAYGRGLYRAYKIKGRKTRVVVFAGDGGTVDIGLQSLSSAAEAGESIFFICYDNEAYMNTGIQRSGSTPLSAWTTTTPVGPRWRGKREERKDMLEIMIAHRIPYIAFASPAFMRDMRGKIEKGAKVIDNREGLAYLHIFAPCPTGWRSDSNTTIQLARLAVQTGVWPLVEVDHGVFRLTYKPKELRPVEEYLKLQGRFAHLTAEEISSIQKIVRERYQKLLEMDGKKLF</sequence>
<dbReference type="CDD" id="cd03376">
    <property type="entry name" value="TPP_PFOR_porB_like"/>
    <property type="match status" value="1"/>
</dbReference>
<dbReference type="PANTHER" id="PTHR32154">
    <property type="entry name" value="PYRUVATE-FLAVODOXIN OXIDOREDUCTASE-RELATED"/>
    <property type="match status" value="1"/>
</dbReference>
<dbReference type="SUPFAM" id="SSF52518">
    <property type="entry name" value="Thiamin diphosphate-binding fold (THDP-binding)"/>
    <property type="match status" value="2"/>
</dbReference>
<evidence type="ECO:0000313" key="16">
    <source>
        <dbReference type="Proteomes" id="UP000277582"/>
    </source>
</evidence>
<keyword evidence="5" id="KW-0479">Metal-binding</keyword>
<evidence type="ECO:0000256" key="9">
    <source>
        <dbReference type="ARBA" id="ARBA00023014"/>
    </source>
</evidence>
<gene>
    <name evidence="14" type="ORF">D6D85_14720</name>
    <name evidence="15" type="ORF">EF810_00545</name>
</gene>
<keyword evidence="8" id="KW-0408">Iron</keyword>
<dbReference type="GO" id="GO:0018491">
    <property type="term" value="F:2-oxobutyrate synthase activity"/>
    <property type="evidence" value="ECO:0007669"/>
    <property type="project" value="UniProtKB-ARBA"/>
</dbReference>
<reference evidence="14 16" key="1">
    <citation type="submission" date="2018-10" db="EMBL/GenBank/DDBJ databases">
        <title>Co-occurring genomic capacity for anaerobic methane metabolism and dissimilatory sulfite reduction discovered in the Korarchaeota.</title>
        <authorList>
            <person name="Mckay L.J."/>
            <person name="Dlakic M."/>
            <person name="Fields M.W."/>
            <person name="Delmont T.O."/>
            <person name="Eren A.M."/>
            <person name="Jay Z.J."/>
            <person name="Klingelsmith K.B."/>
            <person name="Rusch D.B."/>
            <person name="Inskeep W.P."/>
        </authorList>
    </citation>
    <scope>NUCLEOTIDE SEQUENCE [LARGE SCALE GENOMIC DNA]</scope>
    <source>
        <strain evidence="14 16">MDKW</strain>
    </source>
</reference>
<evidence type="ECO:0000256" key="2">
    <source>
        <dbReference type="ARBA" id="ARBA00011631"/>
    </source>
</evidence>
<dbReference type="GO" id="GO:0051539">
    <property type="term" value="F:4 iron, 4 sulfur cluster binding"/>
    <property type="evidence" value="ECO:0007669"/>
    <property type="project" value="UniProtKB-KW"/>
</dbReference>
<reference evidence="15 17" key="2">
    <citation type="journal article" date="2019" name="Nat. Microbiol.">
        <title>Wide diversity of methane and short-chain alkane metabolisms in uncultured archaea.</title>
        <authorList>
            <person name="Borrel G."/>
            <person name="Adam P.S."/>
            <person name="McKay L.J."/>
            <person name="Chen L.X."/>
            <person name="Sierra-Garcia I.N."/>
            <person name="Sieber C.M."/>
            <person name="Letourneur Q."/>
            <person name="Ghozlane A."/>
            <person name="Andersen G.L."/>
            <person name="Li W.J."/>
            <person name="Hallam S.J."/>
            <person name="Muyzer G."/>
            <person name="de Oliveira V.M."/>
            <person name="Inskeep W.P."/>
            <person name="Banfield J.F."/>
            <person name="Gribaldo S."/>
        </authorList>
    </citation>
    <scope>NUCLEOTIDE SEQUENCE [LARGE SCALE GENOMIC DNA]</scope>
    <source>
        <strain evidence="15">NM4</strain>
    </source>
</reference>
<feature type="domain" description="Pyruvate:ferredoxin oxidoreductase core" evidence="13">
    <location>
        <begin position="264"/>
        <end position="369"/>
    </location>
</feature>
<comment type="subunit">
    <text evidence="2">Heterodimer composed of an alpha and a beta subunit.</text>
</comment>
<keyword evidence="5" id="KW-0004">4Fe-4S</keyword>
<keyword evidence="16" id="KW-1185">Reference proteome</keyword>
<dbReference type="InterPro" id="IPR011766">
    <property type="entry name" value="TPP_enzyme_TPP-bd"/>
</dbReference>
<evidence type="ECO:0000256" key="10">
    <source>
        <dbReference type="ARBA" id="ARBA00048893"/>
    </source>
</evidence>
<keyword evidence="7" id="KW-0560">Oxidoreductase</keyword>
<dbReference type="PANTHER" id="PTHR32154:SF0">
    <property type="entry name" value="PYRUVATE-FLAVODOXIN OXIDOREDUCTASE-RELATED"/>
    <property type="match status" value="1"/>
</dbReference>
<evidence type="ECO:0000313" key="17">
    <source>
        <dbReference type="Proteomes" id="UP000316217"/>
    </source>
</evidence>
<evidence type="ECO:0000256" key="7">
    <source>
        <dbReference type="ARBA" id="ARBA00023002"/>
    </source>
</evidence>
<dbReference type="InterPro" id="IPR009014">
    <property type="entry name" value="Transketo_C/PFOR_II"/>
</dbReference>
<dbReference type="InterPro" id="IPR002880">
    <property type="entry name" value="Pyrv_Fd/Flavodoxin_OxRdtase_N"/>
</dbReference>
<proteinExistence type="predicted"/>
<dbReference type="AlphaFoldDB" id="A0A3R9PEG0"/>
<comment type="subunit">
    <text evidence="1">Heterotetramer of one alpha, one beta, one delta and one gamma chain.</text>
</comment>
<dbReference type="CDD" id="cd07034">
    <property type="entry name" value="TPP_PYR_PFOR_IOR-alpha_like"/>
    <property type="match status" value="1"/>
</dbReference>
<evidence type="ECO:0000313" key="15">
    <source>
        <dbReference type="EMBL" id="RZN63576.1"/>
    </source>
</evidence>
<dbReference type="Pfam" id="PF02775">
    <property type="entry name" value="TPP_enzyme_C"/>
    <property type="match status" value="1"/>
</dbReference>
<evidence type="ECO:0000256" key="5">
    <source>
        <dbReference type="ARBA" id="ARBA00022485"/>
    </source>
</evidence>
<dbReference type="EC" id="1.2.7.11" evidence="3"/>
<evidence type="ECO:0000256" key="3">
    <source>
        <dbReference type="ARBA" id="ARBA00012691"/>
    </source>
</evidence>
<dbReference type="InterPro" id="IPR050722">
    <property type="entry name" value="Pyruvate:ferred/Flavod_OxRd"/>
</dbReference>
<evidence type="ECO:0000256" key="1">
    <source>
        <dbReference type="ARBA" id="ARBA00011595"/>
    </source>
</evidence>
<dbReference type="Proteomes" id="UP000277582">
    <property type="component" value="Unassembled WGS sequence"/>
</dbReference>
<dbReference type="RefSeq" id="WP_125672700.1">
    <property type="nucleotide sequence ID" value="NZ_RCOS01000164.1"/>
</dbReference>
<name>A0A3R9PEG0_9CREN</name>
<feature type="domain" description="Pyruvate flavodoxin/ferredoxin oxidoreductase pyrimidine binding" evidence="11">
    <location>
        <begin position="16"/>
        <end position="240"/>
    </location>
</feature>
<keyword evidence="9" id="KW-0411">Iron-sulfur</keyword>
<organism evidence="14 16">
    <name type="scientific">Candidatus Methanodesulfokora washburnensis</name>
    <dbReference type="NCBI Taxonomy" id="2478471"/>
    <lineage>
        <taxon>Archaea</taxon>
        <taxon>Thermoproteota</taxon>
        <taxon>Candidatus Korarchaeia</taxon>
        <taxon>Candidatus Korarchaeia incertae sedis</taxon>
        <taxon>Candidatus Methanodesulfokora</taxon>
    </lineage>
</organism>
<evidence type="ECO:0000259" key="11">
    <source>
        <dbReference type="Pfam" id="PF01855"/>
    </source>
</evidence>
<dbReference type="Gene3D" id="3.40.50.920">
    <property type="match status" value="1"/>
</dbReference>